<evidence type="ECO:0000256" key="6">
    <source>
        <dbReference type="RuleBase" id="RU363042"/>
    </source>
</evidence>
<evidence type="ECO:0000256" key="1">
    <source>
        <dbReference type="ARBA" id="ARBA00004651"/>
    </source>
</evidence>
<comment type="similarity">
    <text evidence="6">Belongs to the LPG synthase family.</text>
</comment>
<dbReference type="NCBIfam" id="TIGR00374">
    <property type="entry name" value="flippase-like domain"/>
    <property type="match status" value="1"/>
</dbReference>
<evidence type="ECO:0000256" key="4">
    <source>
        <dbReference type="ARBA" id="ARBA00022989"/>
    </source>
</evidence>
<comment type="subcellular location">
    <subcellularLocation>
        <location evidence="1 6">Cell membrane</location>
        <topology evidence="1 6">Multi-pass membrane protein</topology>
    </subcellularLocation>
</comment>
<evidence type="ECO:0000256" key="2">
    <source>
        <dbReference type="ARBA" id="ARBA00022475"/>
    </source>
</evidence>
<gene>
    <name evidence="6" type="primary">mprF</name>
    <name evidence="7" type="ORF">IAA64_03875</name>
</gene>
<dbReference type="PANTHER" id="PTHR37693:SF1">
    <property type="entry name" value="INTEGRAL MEMBRANE PROTEIN"/>
    <property type="match status" value="1"/>
</dbReference>
<keyword evidence="3 6" id="KW-0812">Transmembrane</keyword>
<dbReference type="GO" id="GO:0006629">
    <property type="term" value="P:lipid metabolic process"/>
    <property type="evidence" value="ECO:0007669"/>
    <property type="project" value="UniProtKB-KW"/>
</dbReference>
<organism evidence="7 8">
    <name type="scientific">Candidatus Ornithocaccomicrobium faecavium</name>
    <dbReference type="NCBI Taxonomy" id="2840890"/>
    <lineage>
        <taxon>Bacteria</taxon>
        <taxon>Bacillati</taxon>
        <taxon>Bacillota</taxon>
        <taxon>Clostridia</taxon>
        <taxon>Candidatus Ornithocaccomicrobium</taxon>
    </lineage>
</organism>
<keyword evidence="2" id="KW-1003">Cell membrane</keyword>
<sequence>MKKRYWLWNALILALVFGFTAWSIAKEQNFALLPRAFALMRVEYIVAGALLSLWYVLCESIILKLMFWREKRRVSFLSCSRYSFIGYFFSAITPSASGGQPVEIYYMNRDGIPVSTSTPMLMVTTILYKIVLVALGVVFMAVGRDRMLAALSHSLWLFVLGFVLNALFIAFVLALLFKPALVRRFMHWLFGLRPLRRHDKMRERAVAFAEKYHESCELFTSRWKDALAWLLVSLLQRCIYLFLPYLVYRAFGMSGHSALEIMLLQGLIAISVDMLPLPGGMGASEHLFMEFFLPVFGASLALPGMLASRVLVFYFPLVVSALVTVWSHFRARRRE</sequence>
<feature type="transmembrane region" description="Helical" evidence="6">
    <location>
        <begin position="126"/>
        <end position="143"/>
    </location>
</feature>
<keyword evidence="5 6" id="KW-0472">Membrane</keyword>
<dbReference type="EMBL" id="DVOT01000068">
    <property type="protein sequence ID" value="HIV27084.1"/>
    <property type="molecule type" value="Genomic_DNA"/>
</dbReference>
<keyword evidence="4 6" id="KW-1133">Transmembrane helix</keyword>
<name>A0A9D1TBP2_9FIRM</name>
<protein>
    <recommendedName>
        <fullName evidence="6">Phosphatidylglycerol lysyltransferase</fullName>
        <ecNumber evidence="6">2.3.2.3</ecNumber>
    </recommendedName>
    <alternativeName>
        <fullName evidence="6">Lysylphosphatidylglycerol synthase</fullName>
    </alternativeName>
</protein>
<reference evidence="7" key="2">
    <citation type="journal article" date="2021" name="PeerJ">
        <title>Extensive microbial diversity within the chicken gut microbiome revealed by metagenomics and culture.</title>
        <authorList>
            <person name="Gilroy R."/>
            <person name="Ravi A."/>
            <person name="Getino M."/>
            <person name="Pursley I."/>
            <person name="Horton D.L."/>
            <person name="Alikhan N.F."/>
            <person name="Baker D."/>
            <person name="Gharbi K."/>
            <person name="Hall N."/>
            <person name="Watson M."/>
            <person name="Adriaenssens E.M."/>
            <person name="Foster-Nyarko E."/>
            <person name="Jarju S."/>
            <person name="Secka A."/>
            <person name="Antonio M."/>
            <person name="Oren A."/>
            <person name="Chaudhuri R.R."/>
            <person name="La Ragione R."/>
            <person name="Hildebrand F."/>
            <person name="Pallen M.J."/>
        </authorList>
    </citation>
    <scope>NUCLEOTIDE SEQUENCE</scope>
    <source>
        <strain evidence="7">CHK183-6373</strain>
    </source>
</reference>
<keyword evidence="6" id="KW-0808">Transferase</keyword>
<dbReference type="InterPro" id="IPR022791">
    <property type="entry name" value="L-PG_synthase/AglD"/>
</dbReference>
<evidence type="ECO:0000313" key="8">
    <source>
        <dbReference type="Proteomes" id="UP000886884"/>
    </source>
</evidence>
<dbReference type="GO" id="GO:0005886">
    <property type="term" value="C:plasma membrane"/>
    <property type="evidence" value="ECO:0007669"/>
    <property type="project" value="UniProtKB-SubCell"/>
</dbReference>
<comment type="catalytic activity">
    <reaction evidence="6">
        <text>L-lysyl-tRNA(Lys) + a 1,2-diacyl-sn-glycero-3-phospho-(1'-sn-glycerol) = a 1,2-diacyl-sn-glycero-3-phospho-1'-(3'-O-L-lysyl)-sn-glycerol + tRNA(Lys)</text>
        <dbReference type="Rhea" id="RHEA:10668"/>
        <dbReference type="Rhea" id="RHEA-COMP:9696"/>
        <dbReference type="Rhea" id="RHEA-COMP:9697"/>
        <dbReference type="ChEBI" id="CHEBI:64716"/>
        <dbReference type="ChEBI" id="CHEBI:75792"/>
        <dbReference type="ChEBI" id="CHEBI:78442"/>
        <dbReference type="ChEBI" id="CHEBI:78529"/>
        <dbReference type="EC" id="2.3.2.3"/>
    </reaction>
</comment>
<dbReference type="EC" id="2.3.2.3" evidence="6"/>
<reference evidence="7" key="1">
    <citation type="submission" date="2020-10" db="EMBL/GenBank/DDBJ databases">
        <authorList>
            <person name="Gilroy R."/>
        </authorList>
    </citation>
    <scope>NUCLEOTIDE SEQUENCE</scope>
    <source>
        <strain evidence="7">CHK183-6373</strain>
    </source>
</reference>
<dbReference type="AlphaFoldDB" id="A0A9D1TBP2"/>
<dbReference type="GO" id="GO:0046677">
    <property type="term" value="P:response to antibiotic"/>
    <property type="evidence" value="ECO:0007669"/>
    <property type="project" value="UniProtKB-KW"/>
</dbReference>
<evidence type="ECO:0000256" key="5">
    <source>
        <dbReference type="ARBA" id="ARBA00023136"/>
    </source>
</evidence>
<comment type="function">
    <text evidence="6">Catalyzes the transfer of a lysyl group from L-lysyl-tRNA(Lys) to membrane-bound phosphatidylglycerol (PG), which produces lysylphosphatidylglycerol (LPG), a major component of the bacterial membrane with a positive net charge. LPG synthesis contributes to bacterial virulence as it is involved in the resistance mechanism against cationic antimicrobial peptides (CAMP) produces by the host's immune system (defensins, cathelicidins) and by the competing microorganisms.</text>
</comment>
<dbReference type="Proteomes" id="UP000886884">
    <property type="component" value="Unassembled WGS sequence"/>
</dbReference>
<feature type="transmembrane region" description="Helical" evidence="6">
    <location>
        <begin position="311"/>
        <end position="329"/>
    </location>
</feature>
<feature type="transmembrane region" description="Helical" evidence="6">
    <location>
        <begin position="254"/>
        <end position="275"/>
    </location>
</feature>
<comment type="caution">
    <text evidence="7">The sequence shown here is derived from an EMBL/GenBank/DDBJ whole genome shotgun (WGS) entry which is preliminary data.</text>
</comment>
<keyword evidence="6" id="KW-0046">Antibiotic resistance</keyword>
<dbReference type="PANTHER" id="PTHR37693">
    <property type="entry name" value="PHOSPHATIDYLGLYCEROL LYSYLTRANSFERASE"/>
    <property type="match status" value="1"/>
</dbReference>
<proteinExistence type="inferred from homology"/>
<accession>A0A9D1TBP2</accession>
<evidence type="ECO:0000256" key="3">
    <source>
        <dbReference type="ARBA" id="ARBA00022692"/>
    </source>
</evidence>
<feature type="transmembrane region" description="Helical" evidence="6">
    <location>
        <begin position="45"/>
        <end position="67"/>
    </location>
</feature>
<feature type="transmembrane region" description="Helical" evidence="6">
    <location>
        <begin position="7"/>
        <end position="25"/>
    </location>
</feature>
<evidence type="ECO:0000313" key="7">
    <source>
        <dbReference type="EMBL" id="HIV27084.1"/>
    </source>
</evidence>
<dbReference type="Pfam" id="PF03706">
    <property type="entry name" value="LPG_synthase_TM"/>
    <property type="match status" value="1"/>
</dbReference>
<feature type="transmembrane region" description="Helical" evidence="6">
    <location>
        <begin position="155"/>
        <end position="177"/>
    </location>
</feature>
<keyword evidence="6" id="KW-0443">Lipid metabolism</keyword>
<feature type="transmembrane region" description="Helical" evidence="6">
    <location>
        <begin position="227"/>
        <end position="248"/>
    </location>
</feature>
<dbReference type="GO" id="GO:0050071">
    <property type="term" value="F:phosphatidylglycerol lysyltransferase activity"/>
    <property type="evidence" value="ECO:0007669"/>
    <property type="project" value="UniProtKB-EC"/>
</dbReference>